<gene>
    <name evidence="1" type="ORF">VT50_0201775</name>
</gene>
<protein>
    <submittedName>
        <fullName evidence="1">Uncharacterized protein</fullName>
    </submittedName>
</protein>
<proteinExistence type="predicted"/>
<dbReference type="Proteomes" id="UP000033615">
    <property type="component" value="Unassembled WGS sequence"/>
</dbReference>
<organism evidence="1 2">
    <name type="scientific">Streptomyces antioxidans</name>
    <dbReference type="NCBI Taxonomy" id="1507734"/>
    <lineage>
        <taxon>Bacteria</taxon>
        <taxon>Bacillati</taxon>
        <taxon>Actinomycetota</taxon>
        <taxon>Actinomycetes</taxon>
        <taxon>Kitasatosporales</taxon>
        <taxon>Streptomycetaceae</taxon>
        <taxon>Streptomyces</taxon>
    </lineage>
</organism>
<reference evidence="1" key="1">
    <citation type="submission" date="2016-12" db="EMBL/GenBank/DDBJ databases">
        <title>Genome sequence of Streptomyces antioxidans MUSC 164.</title>
        <authorList>
            <person name="Lee L.-H."/>
            <person name="Ser H.-L."/>
        </authorList>
    </citation>
    <scope>NUCLEOTIDE SEQUENCE [LARGE SCALE GENOMIC DNA]</scope>
    <source>
        <strain evidence="1">MUSC 164</strain>
    </source>
</reference>
<sequence>MASSALLFAGPANAAEHSTAGDVSAKRGYVVACQTPGDTANFSWKSGTINTTIYFNNHCSHSVNVSVEITDLEGPVKHCLTTDAREKGKKKYQTGASGKVTHISRGC</sequence>
<keyword evidence="2" id="KW-1185">Reference proteome</keyword>
<evidence type="ECO:0000313" key="2">
    <source>
        <dbReference type="Proteomes" id="UP000033615"/>
    </source>
</evidence>
<name>A0A1V4DDG5_9ACTN</name>
<evidence type="ECO:0000313" key="1">
    <source>
        <dbReference type="EMBL" id="OPF84756.1"/>
    </source>
</evidence>
<dbReference type="AlphaFoldDB" id="A0A1V4DDG5"/>
<accession>A0A1V4DDG5</accession>
<comment type="caution">
    <text evidence="1">The sequence shown here is derived from an EMBL/GenBank/DDBJ whole genome shotgun (WGS) entry which is preliminary data.</text>
</comment>
<dbReference type="EMBL" id="LAKD02000001">
    <property type="protein sequence ID" value="OPF84756.1"/>
    <property type="molecule type" value="Genomic_DNA"/>
</dbReference>